<gene>
    <name evidence="6" type="ORF">g.815</name>
</gene>
<sequence length="154" mass="17555">MDRDRARLSDLNAHLLCVLCGGYYIDATTICECLHSFCRSCIVKHLETSKFCPICDVQLHKSKPLLSIRPDTTLQRLVYKVVPGLFQRELQRRRQFYTNPESPDFHRDIARLAKYQSFSPEDSFSLSIEYYNSARTNAEDKAQGGNSAESAAGK</sequence>
<dbReference type="Gene3D" id="3.30.40.10">
    <property type="entry name" value="Zinc/RING finger domain, C3HC4 (zinc finger)"/>
    <property type="match status" value="1"/>
</dbReference>
<feature type="domain" description="RING-type" evidence="5">
    <location>
        <begin position="17"/>
        <end position="56"/>
    </location>
</feature>
<dbReference type="PROSITE" id="PS00518">
    <property type="entry name" value="ZF_RING_1"/>
    <property type="match status" value="1"/>
</dbReference>
<protein>
    <recommendedName>
        <fullName evidence="5">RING-type domain-containing protein</fullName>
    </recommendedName>
</protein>
<proteinExistence type="predicted"/>
<evidence type="ECO:0000256" key="1">
    <source>
        <dbReference type="ARBA" id="ARBA00022723"/>
    </source>
</evidence>
<dbReference type="FunFam" id="3.30.40.10:FF:000033">
    <property type="entry name" value="Polycomb group RING finger protein 3"/>
    <property type="match status" value="1"/>
</dbReference>
<evidence type="ECO:0000256" key="2">
    <source>
        <dbReference type="ARBA" id="ARBA00022771"/>
    </source>
</evidence>
<evidence type="ECO:0000256" key="4">
    <source>
        <dbReference type="PROSITE-ProRule" id="PRU00175"/>
    </source>
</evidence>
<dbReference type="GO" id="GO:1990841">
    <property type="term" value="F:promoter-specific chromatin binding"/>
    <property type="evidence" value="ECO:0007669"/>
    <property type="project" value="TreeGrafter"/>
</dbReference>
<name>A0A1B6JHX9_9HEMI</name>
<evidence type="ECO:0000259" key="5">
    <source>
        <dbReference type="PROSITE" id="PS50089"/>
    </source>
</evidence>
<dbReference type="GO" id="GO:0035102">
    <property type="term" value="C:PRC1 complex"/>
    <property type="evidence" value="ECO:0007669"/>
    <property type="project" value="TreeGrafter"/>
</dbReference>
<keyword evidence="2 4" id="KW-0863">Zinc-finger</keyword>
<evidence type="ECO:0000256" key="3">
    <source>
        <dbReference type="ARBA" id="ARBA00022833"/>
    </source>
</evidence>
<dbReference type="Pfam" id="PF13923">
    <property type="entry name" value="zf-C3HC4_2"/>
    <property type="match status" value="1"/>
</dbReference>
<reference evidence="6" key="1">
    <citation type="submission" date="2015-11" db="EMBL/GenBank/DDBJ databases">
        <title>De novo transcriptome assembly of four potential Pierce s Disease insect vectors from Arizona vineyards.</title>
        <authorList>
            <person name="Tassone E.E."/>
        </authorList>
    </citation>
    <scope>NUCLEOTIDE SEQUENCE</scope>
</reference>
<dbReference type="InterPro" id="IPR017907">
    <property type="entry name" value="Znf_RING_CS"/>
</dbReference>
<dbReference type="InterPro" id="IPR001841">
    <property type="entry name" value="Znf_RING"/>
</dbReference>
<dbReference type="AlphaFoldDB" id="A0A1B6JHX9"/>
<dbReference type="GO" id="GO:0000122">
    <property type="term" value="P:negative regulation of transcription by RNA polymerase II"/>
    <property type="evidence" value="ECO:0007669"/>
    <property type="project" value="TreeGrafter"/>
</dbReference>
<accession>A0A1B6JHX9</accession>
<dbReference type="GO" id="GO:0008270">
    <property type="term" value="F:zinc ion binding"/>
    <property type="evidence" value="ECO:0007669"/>
    <property type="project" value="UniProtKB-KW"/>
</dbReference>
<dbReference type="PANTHER" id="PTHR10825">
    <property type="entry name" value="RING FINGER DOMAIN-CONTAINING, POLYCOMB GROUP COMPONENT"/>
    <property type="match status" value="1"/>
</dbReference>
<dbReference type="SUPFAM" id="SSF57850">
    <property type="entry name" value="RING/U-box"/>
    <property type="match status" value="1"/>
</dbReference>
<keyword evidence="1" id="KW-0479">Metal-binding</keyword>
<dbReference type="PANTHER" id="PTHR10825:SF29">
    <property type="entry name" value="POLYCOMB GROUP RING FINGER PROTEIN 1"/>
    <property type="match status" value="1"/>
</dbReference>
<dbReference type="EMBL" id="GECU01008846">
    <property type="protein sequence ID" value="JAS98860.1"/>
    <property type="molecule type" value="Transcribed_RNA"/>
</dbReference>
<feature type="non-terminal residue" evidence="6">
    <location>
        <position position="154"/>
    </location>
</feature>
<dbReference type="SMART" id="SM00184">
    <property type="entry name" value="RING"/>
    <property type="match status" value="1"/>
</dbReference>
<organism evidence="6">
    <name type="scientific">Homalodisca liturata</name>
    <dbReference type="NCBI Taxonomy" id="320908"/>
    <lineage>
        <taxon>Eukaryota</taxon>
        <taxon>Metazoa</taxon>
        <taxon>Ecdysozoa</taxon>
        <taxon>Arthropoda</taxon>
        <taxon>Hexapoda</taxon>
        <taxon>Insecta</taxon>
        <taxon>Pterygota</taxon>
        <taxon>Neoptera</taxon>
        <taxon>Paraneoptera</taxon>
        <taxon>Hemiptera</taxon>
        <taxon>Auchenorrhyncha</taxon>
        <taxon>Membracoidea</taxon>
        <taxon>Cicadellidae</taxon>
        <taxon>Cicadellinae</taxon>
        <taxon>Proconiini</taxon>
        <taxon>Homalodisca</taxon>
    </lineage>
</organism>
<dbReference type="PROSITE" id="PS50089">
    <property type="entry name" value="ZF_RING_2"/>
    <property type="match status" value="1"/>
</dbReference>
<dbReference type="InterPro" id="IPR013083">
    <property type="entry name" value="Znf_RING/FYVE/PHD"/>
</dbReference>
<evidence type="ECO:0000313" key="6">
    <source>
        <dbReference type="EMBL" id="JAS98860.1"/>
    </source>
</evidence>
<keyword evidence="3" id="KW-0862">Zinc</keyword>